<dbReference type="GO" id="GO:0005615">
    <property type="term" value="C:extracellular space"/>
    <property type="evidence" value="ECO:0007669"/>
    <property type="project" value="TreeGrafter"/>
</dbReference>
<keyword evidence="8" id="KW-1185">Reference proteome</keyword>
<dbReference type="InterPro" id="IPR000734">
    <property type="entry name" value="TAG_lipase"/>
</dbReference>
<evidence type="ECO:0000256" key="5">
    <source>
        <dbReference type="SAM" id="SignalP"/>
    </source>
</evidence>
<gene>
    <name evidence="7" type="ORF">ElyMa_003277800</name>
</gene>
<feature type="domain" description="Lipase" evidence="6">
    <location>
        <begin position="22"/>
        <end position="115"/>
    </location>
</feature>
<feature type="chain" id="PRO_5043954926" evidence="5">
    <location>
        <begin position="22"/>
        <end position="135"/>
    </location>
</feature>
<evidence type="ECO:0000256" key="3">
    <source>
        <dbReference type="ARBA" id="ARBA00022525"/>
    </source>
</evidence>
<keyword evidence="3" id="KW-0964">Secreted</keyword>
<dbReference type="InterPro" id="IPR029058">
    <property type="entry name" value="AB_hydrolase_fold"/>
</dbReference>
<evidence type="ECO:0000256" key="2">
    <source>
        <dbReference type="ARBA" id="ARBA00010701"/>
    </source>
</evidence>
<dbReference type="PANTHER" id="PTHR11610:SF173">
    <property type="entry name" value="LIPASE DOMAIN-CONTAINING PROTEIN-RELATED"/>
    <property type="match status" value="1"/>
</dbReference>
<dbReference type="GO" id="GO:0016042">
    <property type="term" value="P:lipid catabolic process"/>
    <property type="evidence" value="ECO:0007669"/>
    <property type="project" value="TreeGrafter"/>
</dbReference>
<sequence length="135" mass="15514">MAAWLSLFTISIFAVVLSVLGKEVCYPVVGCFNNDPPFNNADDELPSNPVEVGTKFHLYTREKMYVPTSLMYTQPVSITKSNFRSDRPTKVIIHGLNNNEKSQWMIDMRIELLKHVNIEHLKLYTCSYLFTLNLP</sequence>
<keyword evidence="5" id="KW-0732">Signal</keyword>
<comment type="caution">
    <text evidence="7">The sequence shown here is derived from an EMBL/GenBank/DDBJ whole genome shotgun (WGS) entry which is preliminary data.</text>
</comment>
<dbReference type="PANTHER" id="PTHR11610">
    <property type="entry name" value="LIPASE"/>
    <property type="match status" value="1"/>
</dbReference>
<comment type="similarity">
    <text evidence="2 4">Belongs to the AB hydrolase superfamily. Lipase family.</text>
</comment>
<comment type="subcellular location">
    <subcellularLocation>
        <location evidence="1">Secreted</location>
    </subcellularLocation>
</comment>
<dbReference type="Gene3D" id="3.40.50.1820">
    <property type="entry name" value="alpha/beta hydrolase"/>
    <property type="match status" value="1"/>
</dbReference>
<proteinExistence type="inferred from homology"/>
<evidence type="ECO:0000256" key="4">
    <source>
        <dbReference type="RuleBase" id="RU004262"/>
    </source>
</evidence>
<name>A0AAV4JCC2_9GAST</name>
<evidence type="ECO:0000313" key="8">
    <source>
        <dbReference type="Proteomes" id="UP000762676"/>
    </source>
</evidence>
<evidence type="ECO:0000256" key="1">
    <source>
        <dbReference type="ARBA" id="ARBA00004613"/>
    </source>
</evidence>
<evidence type="ECO:0000313" key="7">
    <source>
        <dbReference type="EMBL" id="GFS19016.1"/>
    </source>
</evidence>
<protein>
    <submittedName>
        <fullName evidence="7">Pancreatic triacylglycerol lipase-like</fullName>
    </submittedName>
</protein>
<dbReference type="Proteomes" id="UP000762676">
    <property type="component" value="Unassembled WGS sequence"/>
</dbReference>
<dbReference type="Pfam" id="PF00151">
    <property type="entry name" value="Lipase"/>
    <property type="match status" value="1"/>
</dbReference>
<feature type="signal peptide" evidence="5">
    <location>
        <begin position="1"/>
        <end position="21"/>
    </location>
</feature>
<evidence type="ECO:0000259" key="6">
    <source>
        <dbReference type="Pfam" id="PF00151"/>
    </source>
</evidence>
<dbReference type="EMBL" id="BMAT01006749">
    <property type="protein sequence ID" value="GFS19016.1"/>
    <property type="molecule type" value="Genomic_DNA"/>
</dbReference>
<dbReference type="InterPro" id="IPR013818">
    <property type="entry name" value="Lipase"/>
</dbReference>
<organism evidence="7 8">
    <name type="scientific">Elysia marginata</name>
    <dbReference type="NCBI Taxonomy" id="1093978"/>
    <lineage>
        <taxon>Eukaryota</taxon>
        <taxon>Metazoa</taxon>
        <taxon>Spiralia</taxon>
        <taxon>Lophotrochozoa</taxon>
        <taxon>Mollusca</taxon>
        <taxon>Gastropoda</taxon>
        <taxon>Heterobranchia</taxon>
        <taxon>Euthyneura</taxon>
        <taxon>Panpulmonata</taxon>
        <taxon>Sacoglossa</taxon>
        <taxon>Placobranchoidea</taxon>
        <taxon>Plakobranchidae</taxon>
        <taxon>Elysia</taxon>
    </lineage>
</organism>
<dbReference type="SUPFAM" id="SSF53474">
    <property type="entry name" value="alpha/beta-Hydrolases"/>
    <property type="match status" value="1"/>
</dbReference>
<reference evidence="7 8" key="1">
    <citation type="journal article" date="2021" name="Elife">
        <title>Chloroplast acquisition without the gene transfer in kleptoplastic sea slugs, Plakobranchus ocellatus.</title>
        <authorList>
            <person name="Maeda T."/>
            <person name="Takahashi S."/>
            <person name="Yoshida T."/>
            <person name="Shimamura S."/>
            <person name="Takaki Y."/>
            <person name="Nagai Y."/>
            <person name="Toyoda A."/>
            <person name="Suzuki Y."/>
            <person name="Arimoto A."/>
            <person name="Ishii H."/>
            <person name="Satoh N."/>
            <person name="Nishiyama T."/>
            <person name="Hasebe M."/>
            <person name="Maruyama T."/>
            <person name="Minagawa J."/>
            <person name="Obokata J."/>
            <person name="Shigenobu S."/>
        </authorList>
    </citation>
    <scope>NUCLEOTIDE SEQUENCE [LARGE SCALE GENOMIC DNA]</scope>
</reference>
<accession>A0AAV4JCC2</accession>
<dbReference type="AlphaFoldDB" id="A0AAV4JCC2"/>
<dbReference type="GO" id="GO:0016298">
    <property type="term" value="F:lipase activity"/>
    <property type="evidence" value="ECO:0007669"/>
    <property type="project" value="InterPro"/>
</dbReference>